<dbReference type="AlphaFoldDB" id="A0A1I7HYP9"/>
<protein>
    <recommendedName>
        <fullName evidence="3">NAD-dependent protein deacetylase, SIR2 family</fullName>
    </recommendedName>
</protein>
<evidence type="ECO:0000313" key="1">
    <source>
        <dbReference type="EMBL" id="SFU65767.1"/>
    </source>
</evidence>
<accession>A0A1I7HYP9</accession>
<dbReference type="InterPro" id="IPR029035">
    <property type="entry name" value="DHS-like_NAD/FAD-binding_dom"/>
</dbReference>
<organism evidence="1 2">
    <name type="scientific">Eubacterium pyruvativorans</name>
    <dbReference type="NCBI Taxonomy" id="155865"/>
    <lineage>
        <taxon>Bacteria</taxon>
        <taxon>Bacillati</taxon>
        <taxon>Bacillota</taxon>
        <taxon>Clostridia</taxon>
        <taxon>Eubacteriales</taxon>
        <taxon>Eubacteriaceae</taxon>
        <taxon>Eubacterium</taxon>
    </lineage>
</organism>
<evidence type="ECO:0008006" key="3">
    <source>
        <dbReference type="Google" id="ProtNLM"/>
    </source>
</evidence>
<sequence>MMEYKVNDYKEAKDWLKNTDAILITASNGLSIAEGYHIFADNGSFRRYFGKFRQKYGADCLIRGVFTPMTAADHEEYMQTVHQYLIDDYHGSEVMKNLLSIVRNKPYFIVTSNGDAHFQMNGFDRDRIFEVEGNFEGLTEGSEEWNGQRQRFYAFLQEYSGQNALLFELGIGSRNQLIKAPTMGMAAEYPSWKFITMNMPGEINVPDALADRTVALTGDIGENLRNLLNE</sequence>
<dbReference type="STRING" id="155865.SAMN05216515_13010"/>
<gene>
    <name evidence="1" type="ORF">SAMN05216508_12710</name>
</gene>
<reference evidence="1 2" key="1">
    <citation type="submission" date="2016-10" db="EMBL/GenBank/DDBJ databases">
        <authorList>
            <person name="de Groot N.N."/>
        </authorList>
    </citation>
    <scope>NUCLEOTIDE SEQUENCE [LARGE SCALE GENOMIC DNA]</scope>
    <source>
        <strain evidence="1 2">KHGC13</strain>
    </source>
</reference>
<dbReference type="SUPFAM" id="SSF52467">
    <property type="entry name" value="DHS-like NAD/FAD-binding domain"/>
    <property type="match status" value="1"/>
</dbReference>
<keyword evidence="2" id="KW-1185">Reference proteome</keyword>
<proteinExistence type="predicted"/>
<name>A0A1I7HYP9_9FIRM</name>
<dbReference type="Proteomes" id="UP000198817">
    <property type="component" value="Unassembled WGS sequence"/>
</dbReference>
<dbReference type="EMBL" id="FPBT01000027">
    <property type="protein sequence ID" value="SFU65767.1"/>
    <property type="molecule type" value="Genomic_DNA"/>
</dbReference>
<evidence type="ECO:0000313" key="2">
    <source>
        <dbReference type="Proteomes" id="UP000198817"/>
    </source>
</evidence>
<dbReference type="RefSeq" id="WP_207646745.1">
    <property type="nucleotide sequence ID" value="NZ_FOWF01000030.1"/>
</dbReference>